<sequence>MFLRSLAGVDGIIGLGNPHTHYPPYCSKHNPIAHRLFHHITRGCQAIYEKCRARAGIKSQCRRFGSYL</sequence>
<name>A0ABR9D0T2_9GAMM</name>
<evidence type="ECO:0000313" key="2">
    <source>
        <dbReference type="Proteomes" id="UP000652176"/>
    </source>
</evidence>
<dbReference type="Pfam" id="PF07592">
    <property type="entry name" value="DDE_Tnp_ISAZ013"/>
    <property type="match status" value="1"/>
</dbReference>
<dbReference type="RefSeq" id="WP_192374174.1">
    <property type="nucleotide sequence ID" value="NZ_CAJHIV010000001.1"/>
</dbReference>
<organism evidence="1 2">
    <name type="scientific">Methylomonas albis</name>
    <dbReference type="NCBI Taxonomy" id="1854563"/>
    <lineage>
        <taxon>Bacteria</taxon>
        <taxon>Pseudomonadati</taxon>
        <taxon>Pseudomonadota</taxon>
        <taxon>Gammaproteobacteria</taxon>
        <taxon>Methylococcales</taxon>
        <taxon>Methylococcaceae</taxon>
        <taxon>Methylomonas</taxon>
    </lineage>
</organism>
<proteinExistence type="predicted"/>
<comment type="caution">
    <text evidence="1">The sequence shown here is derived from an EMBL/GenBank/DDBJ whole genome shotgun (WGS) entry which is preliminary data.</text>
</comment>
<keyword evidence="2" id="KW-1185">Reference proteome</keyword>
<dbReference type="Proteomes" id="UP000652176">
    <property type="component" value="Unassembled WGS sequence"/>
</dbReference>
<dbReference type="EMBL" id="JACXSS010000001">
    <property type="protein sequence ID" value="MBD9355838.1"/>
    <property type="molecule type" value="Genomic_DNA"/>
</dbReference>
<protein>
    <submittedName>
        <fullName evidence="1">Uncharacterized protein</fullName>
    </submittedName>
</protein>
<evidence type="ECO:0000313" key="1">
    <source>
        <dbReference type="EMBL" id="MBD9355838.1"/>
    </source>
</evidence>
<reference evidence="1 2" key="1">
    <citation type="submission" date="2020-09" db="EMBL/GenBank/DDBJ databases">
        <title>Methylomonas albis sp. nov. and Methylomonas fluvii sp. nov.: Two cold-adapted methanotrophs from the River Elbe and an amended description of Methylovulum psychrotolerans strain Eb1.</title>
        <authorList>
            <person name="Bussmann I.K."/>
            <person name="Klings K.-W."/>
            <person name="Warnstedt J."/>
            <person name="Hoppert M."/>
            <person name="Saborowski A."/>
            <person name="Horn F."/>
            <person name="Liebner S."/>
        </authorList>
    </citation>
    <scope>NUCLEOTIDE SEQUENCE [LARGE SCALE GENOMIC DNA]</scope>
    <source>
        <strain evidence="1 2">EbA</strain>
    </source>
</reference>
<dbReference type="InterPro" id="IPR011518">
    <property type="entry name" value="Transposase_36"/>
</dbReference>
<accession>A0ABR9D0T2</accession>
<gene>
    <name evidence="1" type="ORF">IE877_08065</name>
</gene>